<dbReference type="OrthoDB" id="843225at2759"/>
<sequence>MSTFNVLIPVDGSENSEKAFDWYIKFCHKPDYQVITFHSHETPQLSVFSWKPKGHNLLILKLLDRGVRSSLLPWIINFLTNRRHRVKLGGKTSDWLPMNAGVPQGTKLGPILFLAMINDLDVKPHATDIWKFVDDISTSENITKGSNSKFQFCIDTINSLASCNLMKLNPKSGKNYAFAF</sequence>
<keyword evidence="1" id="KW-0695">RNA-directed DNA polymerase</keyword>
<dbReference type="InterPro" id="IPR014729">
    <property type="entry name" value="Rossmann-like_a/b/a_fold"/>
</dbReference>
<dbReference type="AlphaFoldDB" id="A0A7D9HFN6"/>
<accession>A0A7D9HFN6</accession>
<dbReference type="Proteomes" id="UP001152795">
    <property type="component" value="Unassembled WGS sequence"/>
</dbReference>
<dbReference type="EMBL" id="CACRXK020000593">
    <property type="protein sequence ID" value="CAB3983257.1"/>
    <property type="molecule type" value="Genomic_DNA"/>
</dbReference>
<evidence type="ECO:0000313" key="2">
    <source>
        <dbReference type="Proteomes" id="UP001152795"/>
    </source>
</evidence>
<reference evidence="1" key="1">
    <citation type="submission" date="2020-04" db="EMBL/GenBank/DDBJ databases">
        <authorList>
            <person name="Alioto T."/>
            <person name="Alioto T."/>
            <person name="Gomez Garrido J."/>
        </authorList>
    </citation>
    <scope>NUCLEOTIDE SEQUENCE</scope>
    <source>
        <strain evidence="1">A484AB</strain>
    </source>
</reference>
<protein>
    <submittedName>
        <fullName evidence="1">RNA-directed DNA polymerase from mobile element jockey</fullName>
    </submittedName>
</protein>
<dbReference type="PANTHER" id="PTHR33332">
    <property type="entry name" value="REVERSE TRANSCRIPTASE DOMAIN-CONTAINING PROTEIN"/>
    <property type="match status" value="1"/>
</dbReference>
<name>A0A7D9HFN6_PARCT</name>
<dbReference type="SUPFAM" id="SSF52402">
    <property type="entry name" value="Adenine nucleotide alpha hydrolases-like"/>
    <property type="match status" value="1"/>
</dbReference>
<keyword evidence="1" id="KW-0808">Transferase</keyword>
<evidence type="ECO:0000313" key="1">
    <source>
        <dbReference type="EMBL" id="CAB3983257.1"/>
    </source>
</evidence>
<organism evidence="1 2">
    <name type="scientific">Paramuricea clavata</name>
    <name type="common">Red gorgonian</name>
    <name type="synonym">Violescent sea-whip</name>
    <dbReference type="NCBI Taxonomy" id="317549"/>
    <lineage>
        <taxon>Eukaryota</taxon>
        <taxon>Metazoa</taxon>
        <taxon>Cnidaria</taxon>
        <taxon>Anthozoa</taxon>
        <taxon>Octocorallia</taxon>
        <taxon>Malacalcyonacea</taxon>
        <taxon>Plexauridae</taxon>
        <taxon>Paramuricea</taxon>
    </lineage>
</organism>
<comment type="caution">
    <text evidence="1">The sequence shown here is derived from an EMBL/GenBank/DDBJ whole genome shotgun (WGS) entry which is preliminary data.</text>
</comment>
<dbReference type="Gene3D" id="3.40.50.620">
    <property type="entry name" value="HUPs"/>
    <property type="match status" value="1"/>
</dbReference>
<dbReference type="GO" id="GO:0003964">
    <property type="term" value="F:RNA-directed DNA polymerase activity"/>
    <property type="evidence" value="ECO:0007669"/>
    <property type="project" value="UniProtKB-KW"/>
</dbReference>
<keyword evidence="2" id="KW-1185">Reference proteome</keyword>
<proteinExistence type="predicted"/>
<keyword evidence="1" id="KW-0548">Nucleotidyltransferase</keyword>
<gene>
    <name evidence="1" type="ORF">PACLA_8A031352</name>
</gene>